<evidence type="ECO:0000313" key="2">
    <source>
        <dbReference type="EMBL" id="CAL5993487.1"/>
    </source>
</evidence>
<sequence>MLRKLLRIQGEMTDKQLCSHLETFLQNNKQRLFWERAQTEIPYKTSFQLKQYFQKSFSRCKFKGINRADKQRIKEITHVMRECKPAEIADAFIANSENMYFRREVLMLVQYFKRTNE</sequence>
<dbReference type="Proteomes" id="UP001642409">
    <property type="component" value="Unassembled WGS sequence"/>
</dbReference>
<name>A0AA86PLE5_9EUKA</name>
<gene>
    <name evidence="2" type="ORF">HINF_LOCUS13089</name>
    <name evidence="1" type="ORF">HINF_LOCUS29599</name>
</gene>
<proteinExistence type="predicted"/>
<evidence type="ECO:0000313" key="3">
    <source>
        <dbReference type="Proteomes" id="UP001642409"/>
    </source>
</evidence>
<dbReference type="EMBL" id="CATOUU010000697">
    <property type="protein sequence ID" value="CAI9941954.1"/>
    <property type="molecule type" value="Genomic_DNA"/>
</dbReference>
<evidence type="ECO:0000313" key="1">
    <source>
        <dbReference type="EMBL" id="CAI9941954.1"/>
    </source>
</evidence>
<accession>A0AA86PLE5</accession>
<comment type="caution">
    <text evidence="1">The sequence shown here is derived from an EMBL/GenBank/DDBJ whole genome shotgun (WGS) entry which is preliminary data.</text>
</comment>
<dbReference type="AlphaFoldDB" id="A0AA86PLE5"/>
<reference evidence="2 3" key="2">
    <citation type="submission" date="2024-07" db="EMBL/GenBank/DDBJ databases">
        <authorList>
            <person name="Akdeniz Z."/>
        </authorList>
    </citation>
    <scope>NUCLEOTIDE SEQUENCE [LARGE SCALE GENOMIC DNA]</scope>
</reference>
<reference evidence="1" key="1">
    <citation type="submission" date="2023-06" db="EMBL/GenBank/DDBJ databases">
        <authorList>
            <person name="Kurt Z."/>
        </authorList>
    </citation>
    <scope>NUCLEOTIDE SEQUENCE</scope>
</reference>
<keyword evidence="3" id="KW-1185">Reference proteome</keyword>
<dbReference type="EMBL" id="CAXDID020000030">
    <property type="protein sequence ID" value="CAL5993487.1"/>
    <property type="molecule type" value="Genomic_DNA"/>
</dbReference>
<protein>
    <submittedName>
        <fullName evidence="2">Hypothetical_protein</fullName>
    </submittedName>
</protein>
<organism evidence="1">
    <name type="scientific">Hexamita inflata</name>
    <dbReference type="NCBI Taxonomy" id="28002"/>
    <lineage>
        <taxon>Eukaryota</taxon>
        <taxon>Metamonada</taxon>
        <taxon>Diplomonadida</taxon>
        <taxon>Hexamitidae</taxon>
        <taxon>Hexamitinae</taxon>
        <taxon>Hexamita</taxon>
    </lineage>
</organism>